<dbReference type="Proteomes" id="UP001152484">
    <property type="component" value="Unassembled WGS sequence"/>
</dbReference>
<evidence type="ECO:0000313" key="1">
    <source>
        <dbReference type="EMBL" id="CAH9080245.1"/>
    </source>
</evidence>
<accession>A0A9P0YYH6</accession>
<keyword evidence="2" id="KW-1185">Reference proteome</keyword>
<dbReference type="OrthoDB" id="10255118at2759"/>
<proteinExistence type="predicted"/>
<name>A0A9P0YYH6_CUSEU</name>
<dbReference type="EMBL" id="CAMAPE010000013">
    <property type="protein sequence ID" value="CAH9080245.1"/>
    <property type="molecule type" value="Genomic_DNA"/>
</dbReference>
<evidence type="ECO:0000313" key="2">
    <source>
        <dbReference type="Proteomes" id="UP001152484"/>
    </source>
</evidence>
<organism evidence="1 2">
    <name type="scientific">Cuscuta europaea</name>
    <name type="common">European dodder</name>
    <dbReference type="NCBI Taxonomy" id="41803"/>
    <lineage>
        <taxon>Eukaryota</taxon>
        <taxon>Viridiplantae</taxon>
        <taxon>Streptophyta</taxon>
        <taxon>Embryophyta</taxon>
        <taxon>Tracheophyta</taxon>
        <taxon>Spermatophyta</taxon>
        <taxon>Magnoliopsida</taxon>
        <taxon>eudicotyledons</taxon>
        <taxon>Gunneridae</taxon>
        <taxon>Pentapetalae</taxon>
        <taxon>asterids</taxon>
        <taxon>lamiids</taxon>
        <taxon>Solanales</taxon>
        <taxon>Convolvulaceae</taxon>
        <taxon>Cuscuteae</taxon>
        <taxon>Cuscuta</taxon>
        <taxon>Cuscuta subgen. Cuscuta</taxon>
    </lineage>
</organism>
<comment type="caution">
    <text evidence="1">The sequence shown here is derived from an EMBL/GenBank/DDBJ whole genome shotgun (WGS) entry which is preliminary data.</text>
</comment>
<protein>
    <submittedName>
        <fullName evidence="1">Uncharacterized protein</fullName>
    </submittedName>
</protein>
<reference evidence="1" key="1">
    <citation type="submission" date="2022-07" db="EMBL/GenBank/DDBJ databases">
        <authorList>
            <person name="Macas J."/>
            <person name="Novak P."/>
            <person name="Neumann P."/>
        </authorList>
    </citation>
    <scope>NUCLEOTIDE SEQUENCE</scope>
</reference>
<sequence length="243" mass="27891">MISQVIVNELKVLSSESRSNGCIEHARGIMEQEKASENLSKNISATSLSGNEKKLEKFLMENWTVTNLQLAIIPTTGKQLLLALMSFHLPSRQCPATQIFRIRHMMSFSSHHLTVGLEKTKKAAVAPASLPDFGVEFAVSLCHPFSFGLGSSIIIYLFMQLCKPEFSLSPTTYRYTALFIFYFPFLHQQKFLLLVFLNRIIVIINESFKFCLTLIKLKSVNFWHFMVEVDTFCPTKYEERMHY</sequence>
<dbReference type="AlphaFoldDB" id="A0A9P0YYH6"/>
<gene>
    <name evidence="1" type="ORF">CEURO_LOCUS7387</name>
</gene>